<evidence type="ECO:0000256" key="6">
    <source>
        <dbReference type="RuleBase" id="RU000682"/>
    </source>
</evidence>
<dbReference type="GO" id="GO:0005634">
    <property type="term" value="C:nucleus"/>
    <property type="evidence" value="ECO:0007669"/>
    <property type="project" value="UniProtKB-SubCell"/>
</dbReference>
<evidence type="ECO:0000256" key="2">
    <source>
        <dbReference type="ARBA" id="ARBA00023125"/>
    </source>
</evidence>
<comment type="caution">
    <text evidence="8">The sequence shown here is derived from an EMBL/GenBank/DDBJ whole genome shotgun (WGS) entry which is preliminary data.</text>
</comment>
<accession>A0A9P6GWB7</accession>
<sequence length="173" mass="21061">MSKKFKLVDVYSEIKTYYLPKNKPTKKRIRLSDWQEERLGEYFLRNVYPNRMEKIAIQEEIGVPARNIRIWFQNRRAKERGLMEEFRDRNLIDKNLIDRNLVDKNLVDRNLVDRNLIDRNLVDRNLVDKNLVDRNLVDRNLIDRNLEKQNKRGTKNPSSQNDFFDTTYDYSFF</sequence>
<dbReference type="InterPro" id="IPR009057">
    <property type="entry name" value="Homeodomain-like_sf"/>
</dbReference>
<dbReference type="GO" id="GO:0000978">
    <property type="term" value="F:RNA polymerase II cis-regulatory region sequence-specific DNA binding"/>
    <property type="evidence" value="ECO:0007669"/>
    <property type="project" value="TreeGrafter"/>
</dbReference>
<evidence type="ECO:0000256" key="1">
    <source>
        <dbReference type="ARBA" id="ARBA00004123"/>
    </source>
</evidence>
<dbReference type="InterPro" id="IPR051000">
    <property type="entry name" value="Homeobox_DNA-bind_prot"/>
</dbReference>
<keyword evidence="9" id="KW-1185">Reference proteome</keyword>
<dbReference type="PANTHER" id="PTHR24324:SF5">
    <property type="entry name" value="HEMATOPOIETICALLY-EXPRESSED HOMEOBOX PROTEIN HHEX"/>
    <property type="match status" value="1"/>
</dbReference>
<gene>
    <name evidence="8" type="primary">HD-6</name>
    <name evidence="8" type="ORF">NGRA_2583</name>
</gene>
<dbReference type="SUPFAM" id="SSF46689">
    <property type="entry name" value="Homeodomain-like"/>
    <property type="match status" value="1"/>
</dbReference>
<proteinExistence type="predicted"/>
<dbReference type="SMART" id="SM00389">
    <property type="entry name" value="HOX"/>
    <property type="match status" value="1"/>
</dbReference>
<dbReference type="SUPFAM" id="SSF141571">
    <property type="entry name" value="Pentapeptide repeat-like"/>
    <property type="match status" value="1"/>
</dbReference>
<dbReference type="AlphaFoldDB" id="A0A9P6GWB7"/>
<evidence type="ECO:0000256" key="5">
    <source>
        <dbReference type="PROSITE-ProRule" id="PRU00108"/>
    </source>
</evidence>
<evidence type="ECO:0000313" key="9">
    <source>
        <dbReference type="Proteomes" id="UP000740883"/>
    </source>
</evidence>
<keyword evidence="4 5" id="KW-0539">Nucleus</keyword>
<dbReference type="PANTHER" id="PTHR24324">
    <property type="entry name" value="HOMEOBOX PROTEIN HHEX"/>
    <property type="match status" value="1"/>
</dbReference>
<dbReference type="EMBL" id="SBJO01000314">
    <property type="protein sequence ID" value="KAF9761533.1"/>
    <property type="molecule type" value="Genomic_DNA"/>
</dbReference>
<evidence type="ECO:0000259" key="7">
    <source>
        <dbReference type="PROSITE" id="PS50071"/>
    </source>
</evidence>
<dbReference type="Proteomes" id="UP000740883">
    <property type="component" value="Unassembled WGS sequence"/>
</dbReference>
<dbReference type="Gene3D" id="1.10.10.60">
    <property type="entry name" value="Homeodomain-like"/>
    <property type="match status" value="1"/>
</dbReference>
<organism evidence="8 9">
    <name type="scientific">Nosema granulosis</name>
    <dbReference type="NCBI Taxonomy" id="83296"/>
    <lineage>
        <taxon>Eukaryota</taxon>
        <taxon>Fungi</taxon>
        <taxon>Fungi incertae sedis</taxon>
        <taxon>Microsporidia</taxon>
        <taxon>Nosematidae</taxon>
        <taxon>Nosema</taxon>
    </lineage>
</organism>
<dbReference type="GO" id="GO:0006357">
    <property type="term" value="P:regulation of transcription by RNA polymerase II"/>
    <property type="evidence" value="ECO:0007669"/>
    <property type="project" value="TreeGrafter"/>
</dbReference>
<evidence type="ECO:0000256" key="3">
    <source>
        <dbReference type="ARBA" id="ARBA00023155"/>
    </source>
</evidence>
<evidence type="ECO:0000313" key="8">
    <source>
        <dbReference type="EMBL" id="KAF9761533.1"/>
    </source>
</evidence>
<dbReference type="CDD" id="cd00086">
    <property type="entry name" value="homeodomain"/>
    <property type="match status" value="1"/>
</dbReference>
<evidence type="ECO:0000256" key="4">
    <source>
        <dbReference type="ARBA" id="ARBA00023242"/>
    </source>
</evidence>
<dbReference type="InterPro" id="IPR001356">
    <property type="entry name" value="HD"/>
</dbReference>
<protein>
    <submittedName>
        <fullName evidence="8">Homeobox protein HD-6</fullName>
    </submittedName>
</protein>
<dbReference type="Pfam" id="PF00046">
    <property type="entry name" value="Homeodomain"/>
    <property type="match status" value="1"/>
</dbReference>
<dbReference type="GO" id="GO:0030154">
    <property type="term" value="P:cell differentiation"/>
    <property type="evidence" value="ECO:0007669"/>
    <property type="project" value="TreeGrafter"/>
</dbReference>
<feature type="domain" description="Homeobox" evidence="7">
    <location>
        <begin position="22"/>
        <end position="82"/>
    </location>
</feature>
<keyword evidence="2 5" id="KW-0238">DNA-binding</keyword>
<reference evidence="8 9" key="1">
    <citation type="journal article" date="2020" name="Genome Biol. Evol.">
        <title>Comparative genomics of strictly vertically transmitted, feminizing microsporidia endosymbionts of amphipod crustaceans.</title>
        <authorList>
            <person name="Cormier A."/>
            <person name="Chebbi M.A."/>
            <person name="Giraud I."/>
            <person name="Wattier R."/>
            <person name="Teixeira M."/>
            <person name="Gilbert C."/>
            <person name="Rigaud T."/>
            <person name="Cordaux R."/>
        </authorList>
    </citation>
    <scope>NUCLEOTIDE SEQUENCE [LARGE SCALE GENOMIC DNA]</scope>
    <source>
        <strain evidence="8 9">Ou3-Ou53</strain>
    </source>
</reference>
<dbReference type="PROSITE" id="PS50071">
    <property type="entry name" value="HOMEOBOX_2"/>
    <property type="match status" value="1"/>
</dbReference>
<comment type="subcellular location">
    <subcellularLocation>
        <location evidence="1 5 6">Nucleus</location>
    </subcellularLocation>
</comment>
<feature type="DNA-binding region" description="Homeobox" evidence="5">
    <location>
        <begin position="24"/>
        <end position="83"/>
    </location>
</feature>
<name>A0A9P6GWB7_9MICR</name>
<dbReference type="OrthoDB" id="6159439at2759"/>
<keyword evidence="3 5" id="KW-0371">Homeobox</keyword>